<proteinExistence type="predicted"/>
<evidence type="ECO:0000256" key="1">
    <source>
        <dbReference type="SAM" id="MobiDB-lite"/>
    </source>
</evidence>
<dbReference type="InterPro" id="IPR003615">
    <property type="entry name" value="HNH_nuc"/>
</dbReference>
<dbReference type="AlphaFoldDB" id="A0A7D5P448"/>
<dbReference type="GeneID" id="56077443"/>
<reference evidence="3 4" key="1">
    <citation type="submission" date="2020-07" db="EMBL/GenBank/DDBJ databases">
        <title>Halosimplex pelagicum sp. nov. and Halosimplex rubrum sp. nov., isolated from salted brown alga Laminaria, and emended description of the genus Halosimplex.</title>
        <authorList>
            <person name="Cui H."/>
        </authorList>
    </citation>
    <scope>NUCLEOTIDE SEQUENCE [LARGE SCALE GENOMIC DNA]</scope>
    <source>
        <strain evidence="3 4">R27</strain>
    </source>
</reference>
<gene>
    <name evidence="3" type="ORF">HZS55_06230</name>
</gene>
<organism evidence="3 4">
    <name type="scientific">Halosimplex rubrum</name>
    <dbReference type="NCBI Taxonomy" id="869889"/>
    <lineage>
        <taxon>Archaea</taxon>
        <taxon>Methanobacteriati</taxon>
        <taxon>Methanobacteriota</taxon>
        <taxon>Stenosarchaea group</taxon>
        <taxon>Halobacteria</taxon>
        <taxon>Halobacteriales</taxon>
        <taxon>Haloarculaceae</taxon>
        <taxon>Halosimplex</taxon>
    </lineage>
</organism>
<dbReference type="EMBL" id="CP058910">
    <property type="protein sequence ID" value="QLH76918.1"/>
    <property type="molecule type" value="Genomic_DNA"/>
</dbReference>
<name>A0A7D5P448_9EURY</name>
<evidence type="ECO:0000259" key="2">
    <source>
        <dbReference type="SMART" id="SM00507"/>
    </source>
</evidence>
<sequence length="224" mass="25987">MSDDFRVAVYDRWGDECVVCGRSPDSWLDTTAGTRRQEKLSLHHINGDETDDRVENVIPVCQSCHVHIHRVDEPPYRKWHRQLPLEHRHAWNEHHKEYYEGPRLTRAAADRRFGDEGGTPESLKYLRHEQSATDRESVDDEVSTGSTGREPLNRPREITVAYTPSKESRHRIRFVDRCDGSGWWRVTDEWTGCTWRPVGREPVSDVEVTIDRERDTGGDNGSGR</sequence>
<protein>
    <submittedName>
        <fullName evidence="3">HNH endonuclease</fullName>
    </submittedName>
</protein>
<accession>A0A7D5P448</accession>
<dbReference type="OrthoDB" id="216687at2157"/>
<keyword evidence="3" id="KW-0255">Endonuclease</keyword>
<evidence type="ECO:0000313" key="4">
    <source>
        <dbReference type="Proteomes" id="UP000509667"/>
    </source>
</evidence>
<evidence type="ECO:0000313" key="3">
    <source>
        <dbReference type="EMBL" id="QLH76918.1"/>
    </source>
</evidence>
<keyword evidence="3" id="KW-0378">Hydrolase</keyword>
<dbReference type="GO" id="GO:0004519">
    <property type="term" value="F:endonuclease activity"/>
    <property type="evidence" value="ECO:0007669"/>
    <property type="project" value="UniProtKB-KW"/>
</dbReference>
<feature type="region of interest" description="Disordered" evidence="1">
    <location>
        <begin position="114"/>
        <end position="153"/>
    </location>
</feature>
<dbReference type="RefSeq" id="WP_179910852.1">
    <property type="nucleotide sequence ID" value="NZ_CP058910.1"/>
</dbReference>
<dbReference type="SMART" id="SM00507">
    <property type="entry name" value="HNHc"/>
    <property type="match status" value="1"/>
</dbReference>
<dbReference type="CDD" id="cd00085">
    <property type="entry name" value="HNHc"/>
    <property type="match status" value="1"/>
</dbReference>
<feature type="domain" description="HNH nuclease" evidence="2">
    <location>
        <begin position="4"/>
        <end position="66"/>
    </location>
</feature>
<dbReference type="KEGG" id="hrr:HZS55_06230"/>
<keyword evidence="3" id="KW-0540">Nuclease</keyword>
<dbReference type="Proteomes" id="UP000509667">
    <property type="component" value="Chromosome"/>
</dbReference>
<keyword evidence="4" id="KW-1185">Reference proteome</keyword>
<feature type="compositionally biased region" description="Basic and acidic residues" evidence="1">
    <location>
        <begin position="124"/>
        <end position="136"/>
    </location>
</feature>